<evidence type="ECO:0000256" key="3">
    <source>
        <dbReference type="ARBA" id="ARBA00013365"/>
    </source>
</evidence>
<keyword evidence="4 7" id="KW-0540">Nuclease</keyword>
<organism evidence="10 11">
    <name type="scientific">Muricoprocola aceti</name>
    <dbReference type="NCBI Taxonomy" id="2981772"/>
    <lineage>
        <taxon>Bacteria</taxon>
        <taxon>Bacillati</taxon>
        <taxon>Bacillota</taxon>
        <taxon>Clostridia</taxon>
        <taxon>Lachnospirales</taxon>
        <taxon>Lachnospiraceae</taxon>
        <taxon>Muricoprocola</taxon>
    </lineage>
</organism>
<keyword evidence="5 7" id="KW-0378">Hydrolase</keyword>
<keyword evidence="11" id="KW-1185">Reference proteome</keyword>
<keyword evidence="7" id="KW-0255">Endonuclease</keyword>
<dbReference type="Proteomes" id="UP001652338">
    <property type="component" value="Unassembled WGS sequence"/>
</dbReference>
<proteinExistence type="inferred from homology"/>
<dbReference type="Pfam" id="PF12320">
    <property type="entry name" value="SbcD_C"/>
    <property type="match status" value="1"/>
</dbReference>
<comment type="caution">
    <text evidence="10">The sequence shown here is derived from an EMBL/GenBank/DDBJ whole genome shotgun (WGS) entry which is preliminary data.</text>
</comment>
<evidence type="ECO:0000256" key="1">
    <source>
        <dbReference type="ARBA" id="ARBA00010555"/>
    </source>
</evidence>
<comment type="function">
    <text evidence="7">SbcCD cleaves DNA hairpin structures. These structures can inhibit DNA replication and are intermediates in certain DNA recombination reactions. The complex acts as a 3'-&gt;5' double strand exonuclease that can open hairpins. It also has a 5' single-strand endonuclease activity.</text>
</comment>
<accession>A0ABT2SK96</accession>
<reference evidence="10 11" key="1">
    <citation type="journal article" date="2021" name="ISME Commun">
        <title>Automated analysis of genomic sequences facilitates high-throughput and comprehensive description of bacteria.</title>
        <authorList>
            <person name="Hitch T.C.A."/>
        </authorList>
    </citation>
    <scope>NUCLEOTIDE SEQUENCE [LARGE SCALE GENOMIC DNA]</scope>
    <source>
        <strain evidence="10 11">Sanger_29</strain>
    </source>
</reference>
<dbReference type="InterPro" id="IPR041796">
    <property type="entry name" value="Mre11_N"/>
</dbReference>
<protein>
    <recommendedName>
        <fullName evidence="3 7">Nuclease SbcCD subunit D</fullName>
    </recommendedName>
</protein>
<keyword evidence="7" id="KW-0235">DNA replication</keyword>
<dbReference type="InterPro" id="IPR029052">
    <property type="entry name" value="Metallo-depent_PP-like"/>
</dbReference>
<dbReference type="CDD" id="cd00840">
    <property type="entry name" value="MPP_Mre11_N"/>
    <property type="match status" value="1"/>
</dbReference>
<name>A0ABT2SK96_9FIRM</name>
<evidence type="ECO:0000256" key="6">
    <source>
        <dbReference type="ARBA" id="ARBA00022839"/>
    </source>
</evidence>
<evidence type="ECO:0000256" key="5">
    <source>
        <dbReference type="ARBA" id="ARBA00022801"/>
    </source>
</evidence>
<dbReference type="RefSeq" id="WP_262654337.1">
    <property type="nucleotide sequence ID" value="NZ_JAOQKE010000004.1"/>
</dbReference>
<sequence length="384" mass="44258">MKFFHLSDLHIGIKLYNRDLLEDQKIVLRQIVEQAGKECPDAIVIAGDIYDKAIPSVEAVGVFDQFVRNLRRTVPNAVIMMISGNHDSAPRVNLYRNILEEQKIYMVGMPPQRPEEQIEKVTLQDAWGNVNFYLLPFVKPSMVKAVVGTEENGNLLSYQESLRRMMEREQIREEERNVCVSHQFYLPVGTGAEQVQRMDSEICTVGNIDQVSAEILKQFDYSALGHIHKPMKVGGDRIRYCGTPMQYSVSEAGQKKAILMVELKEKGTYSVTPIPLNAPHEVRIIKGELNEILKQECEDYVSVLLTDRMDLDICDMQDRLYTAFPNLLEIRRERWDRLDYEMADSQVEMDMDPYLLCCSFLKDLNEEEKALLKKVIGEVQEEQE</sequence>
<gene>
    <name evidence="7" type="primary">sbcD</name>
    <name evidence="10" type="ORF">OCV47_06130</name>
</gene>
<evidence type="ECO:0000259" key="9">
    <source>
        <dbReference type="Pfam" id="PF12320"/>
    </source>
</evidence>
<evidence type="ECO:0000256" key="2">
    <source>
        <dbReference type="ARBA" id="ARBA00011322"/>
    </source>
</evidence>
<dbReference type="EMBL" id="JAOQKE010000004">
    <property type="protein sequence ID" value="MCU6724933.1"/>
    <property type="molecule type" value="Genomic_DNA"/>
</dbReference>
<evidence type="ECO:0000256" key="4">
    <source>
        <dbReference type="ARBA" id="ARBA00022722"/>
    </source>
</evidence>
<dbReference type="InterPro" id="IPR004843">
    <property type="entry name" value="Calcineurin-like_PHP"/>
</dbReference>
<dbReference type="InterPro" id="IPR026843">
    <property type="entry name" value="SbcD_C"/>
</dbReference>
<dbReference type="NCBIfam" id="TIGR00619">
    <property type="entry name" value="sbcd"/>
    <property type="match status" value="1"/>
</dbReference>
<feature type="domain" description="Calcineurin-like phosphoesterase" evidence="8">
    <location>
        <begin position="1"/>
        <end position="229"/>
    </location>
</feature>
<dbReference type="SUPFAM" id="SSF56300">
    <property type="entry name" value="Metallo-dependent phosphatases"/>
    <property type="match status" value="1"/>
</dbReference>
<dbReference type="GO" id="GO:0004527">
    <property type="term" value="F:exonuclease activity"/>
    <property type="evidence" value="ECO:0007669"/>
    <property type="project" value="UniProtKB-KW"/>
</dbReference>
<keyword evidence="6 7" id="KW-0269">Exonuclease</keyword>
<comment type="similarity">
    <text evidence="1 7">Belongs to the SbcD family.</text>
</comment>
<evidence type="ECO:0000313" key="11">
    <source>
        <dbReference type="Proteomes" id="UP001652338"/>
    </source>
</evidence>
<evidence type="ECO:0000313" key="10">
    <source>
        <dbReference type="EMBL" id="MCU6724933.1"/>
    </source>
</evidence>
<dbReference type="PANTHER" id="PTHR30337">
    <property type="entry name" value="COMPONENT OF ATP-DEPENDENT DSDNA EXONUCLEASE"/>
    <property type="match status" value="1"/>
</dbReference>
<dbReference type="Pfam" id="PF00149">
    <property type="entry name" value="Metallophos"/>
    <property type="match status" value="1"/>
</dbReference>
<keyword evidence="7" id="KW-0233">DNA recombination</keyword>
<dbReference type="PANTHER" id="PTHR30337:SF0">
    <property type="entry name" value="NUCLEASE SBCCD SUBUNIT D"/>
    <property type="match status" value="1"/>
</dbReference>
<dbReference type="Gene3D" id="3.60.21.10">
    <property type="match status" value="1"/>
</dbReference>
<evidence type="ECO:0000259" key="8">
    <source>
        <dbReference type="Pfam" id="PF00149"/>
    </source>
</evidence>
<evidence type="ECO:0000256" key="7">
    <source>
        <dbReference type="RuleBase" id="RU363069"/>
    </source>
</evidence>
<feature type="domain" description="Nuclease SbcCD subunit D C-terminal" evidence="9">
    <location>
        <begin position="280"/>
        <end position="346"/>
    </location>
</feature>
<dbReference type="InterPro" id="IPR050535">
    <property type="entry name" value="DNA_Repair-Maintenance_Comp"/>
</dbReference>
<dbReference type="InterPro" id="IPR004593">
    <property type="entry name" value="SbcD"/>
</dbReference>
<comment type="subunit">
    <text evidence="2 7">Heterodimer of SbcC and SbcD.</text>
</comment>